<feature type="transmembrane region" description="Helical" evidence="2">
    <location>
        <begin position="451"/>
        <end position="472"/>
    </location>
</feature>
<organism evidence="3 4">
    <name type="scientific">Elysia crispata</name>
    <name type="common">lettuce slug</name>
    <dbReference type="NCBI Taxonomy" id="231223"/>
    <lineage>
        <taxon>Eukaryota</taxon>
        <taxon>Metazoa</taxon>
        <taxon>Spiralia</taxon>
        <taxon>Lophotrochozoa</taxon>
        <taxon>Mollusca</taxon>
        <taxon>Gastropoda</taxon>
        <taxon>Heterobranchia</taxon>
        <taxon>Euthyneura</taxon>
        <taxon>Panpulmonata</taxon>
        <taxon>Sacoglossa</taxon>
        <taxon>Placobranchoidea</taxon>
        <taxon>Plakobranchidae</taxon>
        <taxon>Elysia</taxon>
    </lineage>
</organism>
<gene>
    <name evidence="3" type="ORF">RRG08_014587</name>
</gene>
<feature type="transmembrane region" description="Helical" evidence="2">
    <location>
        <begin position="478"/>
        <end position="500"/>
    </location>
</feature>
<evidence type="ECO:0000313" key="3">
    <source>
        <dbReference type="EMBL" id="KAK3804033.1"/>
    </source>
</evidence>
<dbReference type="EMBL" id="JAWDGP010000065">
    <property type="protein sequence ID" value="KAK3804033.1"/>
    <property type="molecule type" value="Genomic_DNA"/>
</dbReference>
<keyword evidence="2" id="KW-0812">Transmembrane</keyword>
<reference evidence="3" key="1">
    <citation type="journal article" date="2023" name="G3 (Bethesda)">
        <title>A reference genome for the long-term kleptoplast-retaining sea slug Elysia crispata morphotype clarki.</title>
        <authorList>
            <person name="Eastman K.E."/>
            <person name="Pendleton A.L."/>
            <person name="Shaikh M.A."/>
            <person name="Suttiyut T."/>
            <person name="Ogas R."/>
            <person name="Tomko P."/>
            <person name="Gavelis G."/>
            <person name="Widhalm J.R."/>
            <person name="Wisecaver J.H."/>
        </authorList>
    </citation>
    <scope>NUCLEOTIDE SEQUENCE</scope>
    <source>
        <strain evidence="3">ECLA1</strain>
    </source>
</reference>
<keyword evidence="1" id="KW-0175">Coiled coil</keyword>
<dbReference type="Proteomes" id="UP001283361">
    <property type="component" value="Unassembled WGS sequence"/>
</dbReference>
<dbReference type="AlphaFoldDB" id="A0AAE1BDB7"/>
<evidence type="ECO:0000313" key="4">
    <source>
        <dbReference type="Proteomes" id="UP001283361"/>
    </source>
</evidence>
<protein>
    <submittedName>
        <fullName evidence="3">Uncharacterized protein</fullName>
    </submittedName>
</protein>
<sequence>MQSHFLEVGRVISLCLLLENLIDIIDKEVISEDHHKNLKFEAAEIRLKDVAKDNAEMQSVWTKAKHLADTDRKDLHQAAKRLEELESELAQFKGDILIKTRELEATERKDLHQAAKRLEELERQLAQFKGDILIKTRELEATERKDLHQAAKRLEELERQLAQFKGDILIKTRELEATERKDSHQAVKRLEELQSELAQFKGDILIKTRELEATERKDSHQAVKRLEELERQLAQFKGDILIKTRELEATERKDSHQAVKRLEELERQLGELKEKILKENESRDADIQAIWEGLVSLRDNSLWNRMRSLSLSYPKITPSWTLLLLLIPLLLLLLLLLLVPLPSLLWPVTNAPKEITPPVYNLDFLPHVDIKKELEEMEKKVAGFSFQVQTEIGKLEEEVQPEFDIVSSRIQRIERQIALLNGQYAVENEAFRKPINSKSTREPLVWKMLKLLPLSLPPILVLTQLLLLVFSVPLPVPLATLLVVLVVALFNIQVLLFLLLL</sequence>
<keyword evidence="4" id="KW-1185">Reference proteome</keyword>
<feature type="transmembrane region" description="Helical" evidence="2">
    <location>
        <begin position="320"/>
        <end position="339"/>
    </location>
</feature>
<comment type="caution">
    <text evidence="3">The sequence shown here is derived from an EMBL/GenBank/DDBJ whole genome shotgun (WGS) entry which is preliminary data.</text>
</comment>
<name>A0AAE1BDB7_9GAST</name>
<feature type="coiled-coil region" evidence="1">
    <location>
        <begin position="68"/>
        <end position="282"/>
    </location>
</feature>
<evidence type="ECO:0000256" key="1">
    <source>
        <dbReference type="SAM" id="Coils"/>
    </source>
</evidence>
<proteinExistence type="predicted"/>
<evidence type="ECO:0000256" key="2">
    <source>
        <dbReference type="SAM" id="Phobius"/>
    </source>
</evidence>
<keyword evidence="2" id="KW-1133">Transmembrane helix</keyword>
<accession>A0AAE1BDB7</accession>
<keyword evidence="2" id="KW-0472">Membrane</keyword>